<sequence length="458" mass="48733">MLLFPYYTVNAGQATVISLVNAGEKSKLLAVTFREGYNSREVLSFNVVLAPHDTWTGTVYGDDQDGPARLITRDESCTLPSKAQWTGPLLGGSYEKTFYAWAYNGRSVDGGLTTGARTREGHLEVIERLELSGALAAAVENQHPPHCAALQAISAQAAGLNPPGGDLYGSFAVIDVAEGTLFGGTATAVDDFSRVPLINDYGTLNWLHAARSRGGAFGETDAVVPIDGRLQTLVFANNLELTNNAGPNALSALLMTENLYGDISREASLGSHSEWVITSPTRFMHTADPRGQEYAQLAPFNGRFNDPAPDSSCTPFTPRAYDREGRSVNILRDTNPPPGSLPQHALCYGTNVVHFSDLAADGSTPLLGSRLGTKVKPDMEAGSVVLELATVQDSTRRNTLPAGVRGPTLLGLPVIGFEVVRYINNNVTPGVLSNYAAATPLRRSVRCGNAAGEAQDCP</sequence>
<evidence type="ECO:0000313" key="1">
    <source>
        <dbReference type="EMBL" id="MCQ4167357.1"/>
    </source>
</evidence>
<gene>
    <name evidence="1" type="ORF">NM961_21795</name>
</gene>
<accession>A0ABT1QYJ8</accession>
<name>A0ABT1QYJ8_9GAMM</name>
<proteinExistence type="predicted"/>
<organism evidence="1 2">
    <name type="scientific">Tahibacter harae</name>
    <dbReference type="NCBI Taxonomy" id="2963937"/>
    <lineage>
        <taxon>Bacteria</taxon>
        <taxon>Pseudomonadati</taxon>
        <taxon>Pseudomonadota</taxon>
        <taxon>Gammaproteobacteria</taxon>
        <taxon>Lysobacterales</taxon>
        <taxon>Rhodanobacteraceae</taxon>
        <taxon>Tahibacter</taxon>
    </lineage>
</organism>
<reference evidence="1" key="1">
    <citation type="submission" date="2022-07" db="EMBL/GenBank/DDBJ databases">
        <title>Tahibacter sp., a new gammaproteobacterium isolated from the silt sample collected at pig farm.</title>
        <authorList>
            <person name="Chen H."/>
        </authorList>
    </citation>
    <scope>NUCLEOTIDE SEQUENCE</scope>
    <source>
        <strain evidence="1">P2K</strain>
    </source>
</reference>
<dbReference type="Proteomes" id="UP001165498">
    <property type="component" value="Unassembled WGS sequence"/>
</dbReference>
<protein>
    <submittedName>
        <fullName evidence="1">Uncharacterized protein</fullName>
    </submittedName>
</protein>
<keyword evidence="2" id="KW-1185">Reference proteome</keyword>
<evidence type="ECO:0000313" key="2">
    <source>
        <dbReference type="Proteomes" id="UP001165498"/>
    </source>
</evidence>
<comment type="caution">
    <text evidence="1">The sequence shown here is derived from an EMBL/GenBank/DDBJ whole genome shotgun (WGS) entry which is preliminary data.</text>
</comment>
<dbReference type="EMBL" id="JANFQO010000028">
    <property type="protein sequence ID" value="MCQ4167357.1"/>
    <property type="molecule type" value="Genomic_DNA"/>
</dbReference>